<evidence type="ECO:0008006" key="4">
    <source>
        <dbReference type="Google" id="ProtNLM"/>
    </source>
</evidence>
<evidence type="ECO:0000313" key="2">
    <source>
        <dbReference type="EMBL" id="EFF69394.1"/>
    </source>
</evidence>
<dbReference type="AlphaFoldDB" id="D4RXN2"/>
<name>D4RXN2_9FIRM</name>
<dbReference type="GeneID" id="98919379"/>
<dbReference type="RefSeq" id="WP_005601530.1">
    <property type="nucleotide sequence ID" value="NZ_GG663520.1"/>
</dbReference>
<gene>
    <name evidence="2" type="ORF">BUTYVIB_00583</name>
</gene>
<feature type="transmembrane region" description="Helical" evidence="1">
    <location>
        <begin position="30"/>
        <end position="51"/>
    </location>
</feature>
<keyword evidence="3" id="KW-1185">Reference proteome</keyword>
<feature type="transmembrane region" description="Helical" evidence="1">
    <location>
        <begin position="170"/>
        <end position="191"/>
    </location>
</feature>
<feature type="transmembrane region" description="Helical" evidence="1">
    <location>
        <begin position="133"/>
        <end position="158"/>
    </location>
</feature>
<keyword evidence="1" id="KW-0472">Membrane</keyword>
<dbReference type="STRING" id="45851.BHV86_03035"/>
<keyword evidence="1" id="KW-1133">Transmembrane helix</keyword>
<dbReference type="EMBL" id="ABWN01000019">
    <property type="protein sequence ID" value="EFF69394.1"/>
    <property type="molecule type" value="Genomic_DNA"/>
</dbReference>
<evidence type="ECO:0000256" key="1">
    <source>
        <dbReference type="SAM" id="Phobius"/>
    </source>
</evidence>
<dbReference type="Proteomes" id="UP000006238">
    <property type="component" value="Unassembled WGS sequence"/>
</dbReference>
<sequence>MLNYLWAFMVLAGTLYGMITGNVDKITDALLTGGGSAIDMAMTLFGVVALWTGLMNIAMKSGLINCIQEKLSPVVTFLFPSVPKEHRARKYITVNLVSNFLGLGVAATPAGLKAMEALSDLQDDKAGEHITSMSSAMCAFLIINISSIQLIPITVIAYRAQYGSINPAGIIIPGIIATSVSTLAGIIFVKIMEKKDKIVHKNNR</sequence>
<dbReference type="eggNOG" id="COG2715">
    <property type="taxonomic scope" value="Bacteria"/>
</dbReference>
<evidence type="ECO:0000313" key="3">
    <source>
        <dbReference type="Proteomes" id="UP000006238"/>
    </source>
</evidence>
<reference evidence="2 3" key="1">
    <citation type="submission" date="2010-02" db="EMBL/GenBank/DDBJ databases">
        <authorList>
            <person name="Weinstock G."/>
            <person name="Sodergren E."/>
            <person name="Clifton S."/>
            <person name="Fulton L."/>
            <person name="Fulton B."/>
            <person name="Courtney L."/>
            <person name="Fronick C."/>
            <person name="Harrison M."/>
            <person name="Strong C."/>
            <person name="Farmer C."/>
            <person name="Delahaunty K."/>
            <person name="Markovic C."/>
            <person name="Hall O."/>
            <person name="Minx P."/>
            <person name="Tomlinson C."/>
            <person name="Mitreva M."/>
            <person name="Nelson J."/>
            <person name="Hou S."/>
            <person name="Wollam A."/>
            <person name="Pepin K.H."/>
            <person name="Johnson M."/>
            <person name="Bhonagiri V."/>
            <person name="Zhang X."/>
            <person name="Suruliraj S."/>
            <person name="Warren W."/>
            <person name="Chinwalla A."/>
            <person name="Mardis E.R."/>
            <person name="Wilson R.K."/>
        </authorList>
    </citation>
    <scope>NUCLEOTIDE SEQUENCE [LARGE SCALE GENOMIC DNA]</scope>
    <source>
        <strain evidence="2 3">DSM 2876</strain>
    </source>
</reference>
<dbReference type="HOGENOM" id="CLU_089992_1_0_9"/>
<comment type="caution">
    <text evidence="2">The sequence shown here is derived from an EMBL/GenBank/DDBJ whole genome shotgun (WGS) entry which is preliminary data.</text>
</comment>
<accession>D4RXN2</accession>
<organism evidence="2 3">
    <name type="scientific">Eshraghiella crossota DSM 2876</name>
    <dbReference type="NCBI Taxonomy" id="511680"/>
    <lineage>
        <taxon>Bacteria</taxon>
        <taxon>Bacillati</taxon>
        <taxon>Bacillota</taxon>
        <taxon>Clostridia</taxon>
        <taxon>Lachnospirales</taxon>
        <taxon>Lachnospiraceae</taxon>
        <taxon>Eshraghiella</taxon>
    </lineage>
</organism>
<proteinExistence type="predicted"/>
<feature type="transmembrane region" description="Helical" evidence="1">
    <location>
        <begin position="6"/>
        <end position="23"/>
    </location>
</feature>
<protein>
    <recommendedName>
        <fullName evidence="4">Transporter gate domain protein</fullName>
    </recommendedName>
</protein>
<keyword evidence="1" id="KW-0812">Transmembrane</keyword>